<protein>
    <submittedName>
        <fullName evidence="5">Hydrolase</fullName>
    </submittedName>
</protein>
<dbReference type="EMBL" id="JAIWIU010000006">
    <property type="protein sequence ID" value="MCA2014677.1"/>
    <property type="molecule type" value="Genomic_DNA"/>
</dbReference>
<dbReference type="Gene3D" id="3.40.50.1820">
    <property type="entry name" value="alpha/beta hydrolase"/>
    <property type="match status" value="1"/>
</dbReference>
<organism evidence="5 6">
    <name type="scientific">Vibrio tritonius</name>
    <dbReference type="NCBI Taxonomy" id="1435069"/>
    <lineage>
        <taxon>Bacteria</taxon>
        <taxon>Pseudomonadati</taxon>
        <taxon>Pseudomonadota</taxon>
        <taxon>Gammaproteobacteria</taxon>
        <taxon>Vibrionales</taxon>
        <taxon>Vibrionaceae</taxon>
        <taxon>Vibrio</taxon>
    </lineage>
</organism>
<dbReference type="PANTHER" id="PTHR10794">
    <property type="entry name" value="ABHYDROLASE DOMAIN-CONTAINING PROTEIN"/>
    <property type="match status" value="1"/>
</dbReference>
<evidence type="ECO:0000256" key="1">
    <source>
        <dbReference type="ARBA" id="ARBA00010884"/>
    </source>
</evidence>
<comment type="similarity">
    <text evidence="1">Belongs to the AB hydrolase superfamily. AB hydrolase 4 family.</text>
</comment>
<dbReference type="Proteomes" id="UP001199044">
    <property type="component" value="Unassembled WGS sequence"/>
</dbReference>
<keyword evidence="3 5" id="KW-0378">Hydrolase</keyword>
<evidence type="ECO:0000313" key="5">
    <source>
        <dbReference type="EMBL" id="MCA2014677.1"/>
    </source>
</evidence>
<dbReference type="PIRSF" id="PIRSF005211">
    <property type="entry name" value="Ab_hydro_YheT"/>
    <property type="match status" value="1"/>
</dbReference>
<dbReference type="GO" id="GO:0016787">
    <property type="term" value="F:hydrolase activity"/>
    <property type="evidence" value="ECO:0007669"/>
    <property type="project" value="UniProtKB-KW"/>
</dbReference>
<accession>A0ABS7YI94</accession>
<evidence type="ECO:0000256" key="3">
    <source>
        <dbReference type="ARBA" id="ARBA00022801"/>
    </source>
</evidence>
<evidence type="ECO:0000256" key="2">
    <source>
        <dbReference type="ARBA" id="ARBA00022487"/>
    </source>
</evidence>
<dbReference type="InterPro" id="IPR012020">
    <property type="entry name" value="ABHD4"/>
</dbReference>
<dbReference type="InterPro" id="IPR000073">
    <property type="entry name" value="AB_hydrolase_1"/>
</dbReference>
<dbReference type="InterPro" id="IPR029058">
    <property type="entry name" value="AB_hydrolase_fold"/>
</dbReference>
<feature type="domain" description="AB hydrolase-1" evidence="4">
    <location>
        <begin position="61"/>
        <end position="300"/>
    </location>
</feature>
<keyword evidence="2" id="KW-0719">Serine esterase</keyword>
<proteinExistence type="inferred from homology"/>
<dbReference type="InterPro" id="IPR050960">
    <property type="entry name" value="AB_hydrolase_4_sf"/>
</dbReference>
<dbReference type="PROSITE" id="PS01133">
    <property type="entry name" value="UPF0017"/>
    <property type="match status" value="1"/>
</dbReference>
<gene>
    <name evidence="5" type="ORF">LDJ79_01050</name>
</gene>
<reference evidence="6" key="1">
    <citation type="submission" date="2023-07" db="EMBL/GenBank/DDBJ databases">
        <title>Molecular identification of indigenous halophilic bacteria isolated from red sea cost, biodegradation of synthetic dyes and assessment of degraded metabolite toxicity.</title>
        <authorList>
            <person name="Chaieb K."/>
            <person name="Altayb H.N."/>
        </authorList>
    </citation>
    <scope>NUCLEOTIDE SEQUENCE [LARGE SCALE GENOMIC DNA]</scope>
    <source>
        <strain evidence="6">K20</strain>
    </source>
</reference>
<dbReference type="PANTHER" id="PTHR10794:SF94">
    <property type="entry name" value="ESTERASE YHET-RELATED"/>
    <property type="match status" value="1"/>
</dbReference>
<keyword evidence="6" id="KW-1185">Reference proteome</keyword>
<sequence length="325" mass="36761">MSAFLPPLGLANPHIQTLLPRLFRRRPLFEPIWQTLETPDNDFLDLAWSEPPEQVGHNNKPIFVLFHGLEGSFYSPYANGLMHAFAQQGWNSVLMHFRGCSGRPNRLARAYHSGETSDARLVLEHIRQTYPNRTVIAAGVSLGGNMLVNYLSDYADDPIVQAATVISAPLDLASCSDRIEVGFSKVYRNYLMNSLKRNALLKISLLNEQLGIKAEQITNLHRLRDFDDLITAPLHGFADAQDYYQRCSGLSKLPHISIPTLLLQAKDDPFMTDKVIPTFPLPEYVHYRLLEHGGHVGFVNGSLLKPQCWLEQTLPKHYQYLLSND</sequence>
<evidence type="ECO:0000259" key="4">
    <source>
        <dbReference type="Pfam" id="PF00561"/>
    </source>
</evidence>
<dbReference type="Pfam" id="PF00561">
    <property type="entry name" value="Abhydrolase_1"/>
    <property type="match status" value="1"/>
</dbReference>
<dbReference type="RefSeq" id="WP_225249298.1">
    <property type="nucleotide sequence ID" value="NZ_JAIWIU010000006.1"/>
</dbReference>
<dbReference type="NCBIfam" id="NF008218">
    <property type="entry name" value="PRK10985.1"/>
    <property type="match status" value="1"/>
</dbReference>
<name>A0ABS7YI94_9VIBR</name>
<evidence type="ECO:0000313" key="6">
    <source>
        <dbReference type="Proteomes" id="UP001199044"/>
    </source>
</evidence>
<dbReference type="InterPro" id="IPR000952">
    <property type="entry name" value="AB_hydrolase_4_CS"/>
</dbReference>
<dbReference type="SUPFAM" id="SSF53474">
    <property type="entry name" value="alpha/beta-Hydrolases"/>
    <property type="match status" value="1"/>
</dbReference>
<comment type="caution">
    <text evidence="5">The sequence shown here is derived from an EMBL/GenBank/DDBJ whole genome shotgun (WGS) entry which is preliminary data.</text>
</comment>